<dbReference type="EMBL" id="JBHSBN010000007">
    <property type="protein sequence ID" value="MFC4106806.1"/>
    <property type="molecule type" value="Genomic_DNA"/>
</dbReference>
<evidence type="ECO:0000259" key="1">
    <source>
        <dbReference type="PROSITE" id="PS50980"/>
    </source>
</evidence>
<dbReference type="Gene3D" id="3.90.226.10">
    <property type="entry name" value="2-enoyl-CoA Hydratase, Chain A, domain 1"/>
    <property type="match status" value="2"/>
</dbReference>
<dbReference type="InterPro" id="IPR011762">
    <property type="entry name" value="COA_CT_N"/>
</dbReference>
<keyword evidence="3" id="KW-0436">Ligase</keyword>
<dbReference type="InterPro" id="IPR034733">
    <property type="entry name" value="AcCoA_carboxyl_beta"/>
</dbReference>
<dbReference type="Proteomes" id="UP001595868">
    <property type="component" value="Unassembled WGS sequence"/>
</dbReference>
<evidence type="ECO:0000259" key="2">
    <source>
        <dbReference type="PROSITE" id="PS50989"/>
    </source>
</evidence>
<keyword evidence="4" id="KW-1185">Reference proteome</keyword>
<dbReference type="InterPro" id="IPR029045">
    <property type="entry name" value="ClpP/crotonase-like_dom_sf"/>
</dbReference>
<evidence type="ECO:0000313" key="4">
    <source>
        <dbReference type="Proteomes" id="UP001595868"/>
    </source>
</evidence>
<dbReference type="PANTHER" id="PTHR43842:SF2">
    <property type="entry name" value="PROPIONYL-COA CARBOXYLASE BETA CHAIN, MITOCHONDRIAL"/>
    <property type="match status" value="1"/>
</dbReference>
<name>A0ABV8KL25_9ACTN</name>
<accession>A0ABV8KL25</accession>
<dbReference type="InterPro" id="IPR000438">
    <property type="entry name" value="Acetyl_CoA_COase_Trfase_b_su"/>
</dbReference>
<dbReference type="InterPro" id="IPR011763">
    <property type="entry name" value="COA_CT_C"/>
</dbReference>
<comment type="caution">
    <text evidence="3">The sequence shown here is derived from an EMBL/GenBank/DDBJ whole genome shotgun (WGS) entry which is preliminary data.</text>
</comment>
<dbReference type="Pfam" id="PF01039">
    <property type="entry name" value="Carboxyl_trans"/>
    <property type="match status" value="1"/>
</dbReference>
<evidence type="ECO:0000313" key="3">
    <source>
        <dbReference type="EMBL" id="MFC4106806.1"/>
    </source>
</evidence>
<dbReference type="PANTHER" id="PTHR43842">
    <property type="entry name" value="PROPIONYL-COA CARBOXYLASE BETA CHAIN"/>
    <property type="match status" value="1"/>
</dbReference>
<gene>
    <name evidence="3" type="ORF">ACFOX0_12815</name>
</gene>
<dbReference type="SUPFAM" id="SSF52096">
    <property type="entry name" value="ClpP/crotonase"/>
    <property type="match status" value="2"/>
</dbReference>
<proteinExistence type="predicted"/>
<feature type="domain" description="CoA carboxyltransferase C-terminal" evidence="2">
    <location>
        <begin position="281"/>
        <end position="525"/>
    </location>
</feature>
<dbReference type="InterPro" id="IPR051047">
    <property type="entry name" value="AccD/PCCB"/>
</dbReference>
<dbReference type="GO" id="GO:0016874">
    <property type="term" value="F:ligase activity"/>
    <property type="evidence" value="ECO:0007669"/>
    <property type="project" value="UniProtKB-KW"/>
</dbReference>
<dbReference type="EC" id="6.-.-.-" evidence="3"/>
<protein>
    <submittedName>
        <fullName evidence="3">Acyl-CoA carboxylase subunit beta</fullName>
        <ecNumber evidence="3">6.-.-.-</ecNumber>
    </submittedName>
</protein>
<dbReference type="RefSeq" id="WP_377545081.1">
    <property type="nucleotide sequence ID" value="NZ_JBHSBN010000007.1"/>
</dbReference>
<dbReference type="PRINTS" id="PR01070">
    <property type="entry name" value="ACCCTRFRASEB"/>
</dbReference>
<reference evidence="4" key="1">
    <citation type="journal article" date="2019" name="Int. J. Syst. Evol. Microbiol.">
        <title>The Global Catalogue of Microorganisms (GCM) 10K type strain sequencing project: providing services to taxonomists for standard genome sequencing and annotation.</title>
        <authorList>
            <consortium name="The Broad Institute Genomics Platform"/>
            <consortium name="The Broad Institute Genome Sequencing Center for Infectious Disease"/>
            <person name="Wu L."/>
            <person name="Ma J."/>
        </authorList>
    </citation>
    <scope>NUCLEOTIDE SEQUENCE [LARGE SCALE GENOMIC DNA]</scope>
    <source>
        <strain evidence="4">2902at01</strain>
    </source>
</reference>
<sequence length="531" mass="57089">MSATSGADAEINIHTTAGRLADLERRVDEAVHAGSARAVEKQHARGKKTARERIELLLDEGSFVELDGLARHRSTNFGLEKTRPYGDGVVTGYGTVDGRQVCVFAQDFTVFGGSLGEVFGQKIVKVMDLAMKIGCPVVGINDSGGARIQEGVVSLGLYGEIFFRNVRASGVIPQISLVMGPCAGGAVYSPAVTDFTVMVDQTSHMFITGPDVIKTVTGEDVAMEELGGARTHNAKSGNAHYLAADEEDAIDYVKALLSYLPANNMDEPPAFEADAALDVTEDDRDLDTLIPDSANQPYDMHRVIEHVLDDGEFLPVQPLYAQNIVVGFGRVEGRPVGVVANQPMHFAGCLDIGASEKAARFVRTCDAFNIPVLTFVDVPGFLPGTDQEWDGIIRRGAKLIYAYAEATVPKVTVIIRKAYGGAYDVMGSKHLGADLNFAWPTAQIAVMGAQGAVNILYRSELAGAADPAAVRAEKIQEYENTLANPYVAAERGYVDSVIAPAETRSQIVRALRVLRTKRETQPPKKHGNIPL</sequence>
<dbReference type="PROSITE" id="PS50989">
    <property type="entry name" value="COA_CT_CTER"/>
    <property type="match status" value="1"/>
</dbReference>
<feature type="domain" description="CoA carboxyltransferase N-terminal" evidence="1">
    <location>
        <begin position="16"/>
        <end position="272"/>
    </location>
</feature>
<dbReference type="PROSITE" id="PS50980">
    <property type="entry name" value="COA_CT_NTER"/>
    <property type="match status" value="1"/>
</dbReference>
<organism evidence="3 4">
    <name type="scientific">Micromonospora zhanjiangensis</name>
    <dbReference type="NCBI Taxonomy" id="1522057"/>
    <lineage>
        <taxon>Bacteria</taxon>
        <taxon>Bacillati</taxon>
        <taxon>Actinomycetota</taxon>
        <taxon>Actinomycetes</taxon>
        <taxon>Micromonosporales</taxon>
        <taxon>Micromonosporaceae</taxon>
        <taxon>Micromonospora</taxon>
    </lineage>
</organism>